<keyword evidence="4" id="KW-1185">Reference proteome</keyword>
<evidence type="ECO:0000259" key="2">
    <source>
        <dbReference type="Pfam" id="PF11740"/>
    </source>
</evidence>
<dbReference type="RefSeq" id="WP_035929305.1">
    <property type="nucleotide sequence ID" value="NZ_CADFFX010000006.1"/>
</dbReference>
<evidence type="ECO:0000313" key="4">
    <source>
        <dbReference type="Proteomes" id="UP000027466"/>
    </source>
</evidence>
<dbReference type="STRING" id="60547.GCA_000751215_01950"/>
<gene>
    <name evidence="3" type="ORF">BG61_07535</name>
</gene>
<dbReference type="InterPro" id="IPR021104">
    <property type="entry name" value="KfrA_DNA-bd_N"/>
</dbReference>
<proteinExistence type="predicted"/>
<feature type="domain" description="KfrA N-terminal DNA-binding" evidence="2">
    <location>
        <begin position="30"/>
        <end position="140"/>
    </location>
</feature>
<dbReference type="SUPFAM" id="SSF57997">
    <property type="entry name" value="Tropomyosin"/>
    <property type="match status" value="1"/>
</dbReference>
<evidence type="ECO:0000313" key="3">
    <source>
        <dbReference type="EMBL" id="KDR42684.1"/>
    </source>
</evidence>
<dbReference type="EMBL" id="JFHC01000014">
    <property type="protein sequence ID" value="KDR42684.1"/>
    <property type="molecule type" value="Genomic_DNA"/>
</dbReference>
<keyword evidence="1" id="KW-0175">Coiled coil</keyword>
<feature type="coiled-coil region" evidence="1">
    <location>
        <begin position="280"/>
        <end position="307"/>
    </location>
</feature>
<comment type="caution">
    <text evidence="3">The sequence shown here is derived from an EMBL/GenBank/DDBJ whole genome shotgun (WGS) entry which is preliminary data.</text>
</comment>
<dbReference type="GO" id="GO:0003677">
    <property type="term" value="F:DNA binding"/>
    <property type="evidence" value="ECO:0007669"/>
    <property type="project" value="UniProtKB-KW"/>
</dbReference>
<dbReference type="Pfam" id="PF11740">
    <property type="entry name" value="KfrA_N"/>
    <property type="match status" value="1"/>
</dbReference>
<organism evidence="3 4">
    <name type="scientific">Caballeronia glathei</name>
    <dbReference type="NCBI Taxonomy" id="60547"/>
    <lineage>
        <taxon>Bacteria</taxon>
        <taxon>Pseudomonadati</taxon>
        <taxon>Pseudomonadota</taxon>
        <taxon>Betaproteobacteria</taxon>
        <taxon>Burkholderiales</taxon>
        <taxon>Burkholderiaceae</taxon>
        <taxon>Caballeronia</taxon>
    </lineage>
</organism>
<protein>
    <submittedName>
        <fullName evidence="3">DNA-binding protein</fullName>
    </submittedName>
</protein>
<sequence>MNNEIREALRQELERLRANGARRQELSHHACTRLFFDFGIRPSTATVRDLTQTGSASDIPKDIDAFWSHVRAASKVRIEGGALPEALRERAGELLGQLFAEAQDHARAALAVQQEQIQTIVEASEERIRDAEVRHAAIDEARERSEARAATATARVATLEAELAVLRGQETNAHGGLQALIHRLERENDALSKRLEAEQAASGALRERIDALQDELRHSTEHYAHQIKDAVTEAERRVKPMLVELDSLRSMAATYQAGVREASQKEFEFIQQLSASKARADRFEAQVRAQSDEIDALAHERDTLRARAGMSEEVGAIICALATEGRLSADEIDVLGTDIDAHVEVPARCPVCEAGEPEMSRHDDEYELSCPDCEHTSGTTASRLAALVGFCRQDRVKPA</sequence>
<keyword evidence="3" id="KW-0238">DNA-binding</keyword>
<dbReference type="AlphaFoldDB" id="A0A069PS55"/>
<evidence type="ECO:0000256" key="1">
    <source>
        <dbReference type="SAM" id="Coils"/>
    </source>
</evidence>
<reference evidence="3 4" key="1">
    <citation type="submission" date="2014-03" db="EMBL/GenBank/DDBJ databases">
        <title>Draft Genome Sequences of Four Burkholderia Strains.</title>
        <authorList>
            <person name="Liu X.Y."/>
            <person name="Li C.X."/>
            <person name="Xu J.H."/>
        </authorList>
    </citation>
    <scope>NUCLEOTIDE SEQUENCE [LARGE SCALE GENOMIC DNA]</scope>
    <source>
        <strain evidence="3 4">DSM 50014</strain>
    </source>
</reference>
<accession>A0A069PS55</accession>
<name>A0A069PS55_9BURK</name>
<feature type="coiled-coil region" evidence="1">
    <location>
        <begin position="121"/>
        <end position="215"/>
    </location>
</feature>
<dbReference type="Proteomes" id="UP000027466">
    <property type="component" value="Unassembled WGS sequence"/>
</dbReference>